<feature type="compositionally biased region" description="Basic and acidic residues" evidence="1">
    <location>
        <begin position="52"/>
        <end position="62"/>
    </location>
</feature>
<feature type="region of interest" description="Disordered" evidence="1">
    <location>
        <begin position="45"/>
        <end position="80"/>
    </location>
</feature>
<feature type="transmembrane region" description="Helical" evidence="2">
    <location>
        <begin position="131"/>
        <end position="154"/>
    </location>
</feature>
<feature type="compositionally biased region" description="Acidic residues" evidence="1">
    <location>
        <begin position="63"/>
        <end position="80"/>
    </location>
</feature>
<comment type="caution">
    <text evidence="3">The sequence shown here is derived from an EMBL/GenBank/DDBJ whole genome shotgun (WGS) entry which is preliminary data.</text>
</comment>
<organism evidence="3 4">
    <name type="scientific">Parablautia intestinalis</name>
    <dbReference type="NCBI Taxonomy" id="2320100"/>
    <lineage>
        <taxon>Bacteria</taxon>
        <taxon>Bacillati</taxon>
        <taxon>Bacillota</taxon>
        <taxon>Clostridia</taxon>
        <taxon>Lachnospirales</taxon>
        <taxon>Lachnospiraceae</taxon>
        <taxon>Parablautia</taxon>
    </lineage>
</organism>
<accession>A0A3A9AFI5</accession>
<dbReference type="EMBL" id="RAYQ01000017">
    <property type="protein sequence ID" value="RKI90038.1"/>
    <property type="molecule type" value="Genomic_DNA"/>
</dbReference>
<keyword evidence="2" id="KW-0472">Membrane</keyword>
<name>A0A3A9AFI5_9FIRM</name>
<evidence type="ECO:0000256" key="2">
    <source>
        <dbReference type="SAM" id="Phobius"/>
    </source>
</evidence>
<dbReference type="OrthoDB" id="1739584at2"/>
<keyword evidence="2" id="KW-0812">Transmembrane</keyword>
<reference evidence="3 4" key="1">
    <citation type="submission" date="2018-09" db="EMBL/GenBank/DDBJ databases">
        <title>Murine metabolic-syndrome-specific gut microbial biobank.</title>
        <authorList>
            <person name="Liu C."/>
        </authorList>
    </citation>
    <scope>NUCLEOTIDE SEQUENCE [LARGE SCALE GENOMIC DNA]</scope>
    <source>
        <strain evidence="3 4">0.1xD8-82</strain>
    </source>
</reference>
<keyword evidence="2" id="KW-1133">Transmembrane helix</keyword>
<evidence type="ECO:0000313" key="4">
    <source>
        <dbReference type="Proteomes" id="UP000280696"/>
    </source>
</evidence>
<keyword evidence="4" id="KW-1185">Reference proteome</keyword>
<sequence>MAWCPKCKSEYVEGIKVCADCGCELTDEPCGEALSEVSGKKEDEYVNSVPDANDRENIHSGEESIEEFESDEAFSYDEEEEPYRYRPVYVNNEEKAEENRTSAYTLLLVGGAGIVLVILFFLGIIDIRVSLINKYVITGVMGVLFVLFVIMGIISMRNFKILKKKATSENNLTKEVQKWCMENLKGNVIDESLGLGGQPEELKYFPRFDYIKKAIKKQFLNLDEGYLDRLIEETYSDIFEENKV</sequence>
<evidence type="ECO:0000256" key="1">
    <source>
        <dbReference type="SAM" id="MobiDB-lite"/>
    </source>
</evidence>
<evidence type="ECO:0000313" key="3">
    <source>
        <dbReference type="EMBL" id="RKI90038.1"/>
    </source>
</evidence>
<protein>
    <submittedName>
        <fullName evidence="3">Uncharacterized protein</fullName>
    </submittedName>
</protein>
<gene>
    <name evidence="3" type="ORF">D7V94_15550</name>
</gene>
<dbReference type="Proteomes" id="UP000280696">
    <property type="component" value="Unassembled WGS sequence"/>
</dbReference>
<proteinExistence type="predicted"/>
<feature type="transmembrane region" description="Helical" evidence="2">
    <location>
        <begin position="103"/>
        <end position="125"/>
    </location>
</feature>
<dbReference type="AlphaFoldDB" id="A0A3A9AFI5"/>
<dbReference type="RefSeq" id="WP_120471249.1">
    <property type="nucleotide sequence ID" value="NZ_RAYQ01000017.1"/>
</dbReference>